<evidence type="ECO:0000313" key="2">
    <source>
        <dbReference type="EMBL" id="SBS94647.1"/>
    </source>
</evidence>
<dbReference type="AlphaFoldDB" id="A0A1A8WTI5"/>
<gene>
    <name evidence="2" type="ORF">PMALA_044270</name>
</gene>
<accession>A0A1A8WTI5</accession>
<reference evidence="3" key="1">
    <citation type="submission" date="2016-05" db="EMBL/GenBank/DDBJ databases">
        <authorList>
            <person name="Naeem Raeece"/>
        </authorList>
    </citation>
    <scope>NUCLEOTIDE SEQUENCE [LARGE SCALE GENOMIC DNA]</scope>
</reference>
<evidence type="ECO:0000256" key="1">
    <source>
        <dbReference type="SAM" id="MobiDB-lite"/>
    </source>
</evidence>
<dbReference type="EMBL" id="FLQW01002968">
    <property type="protein sequence ID" value="SBS94647.1"/>
    <property type="molecule type" value="Genomic_DNA"/>
</dbReference>
<dbReference type="Proteomes" id="UP000078597">
    <property type="component" value="Unassembled WGS sequence"/>
</dbReference>
<protein>
    <submittedName>
        <fullName evidence="2">Uncharacterized protein</fullName>
    </submittedName>
</protein>
<evidence type="ECO:0000313" key="3">
    <source>
        <dbReference type="Proteomes" id="UP000078597"/>
    </source>
</evidence>
<name>A0A1A8WTI5_PLAMA</name>
<sequence>MGLKEKASNIKESENKDTCNNEKGTSAKKEYLCGNLSKNNGCYKQPMKISILPILDLLLSVTIEDLLLVKTGLFRVSSQGSGTLTANYDILSFLTNSVLKYVCYVPIRHRYN</sequence>
<feature type="region of interest" description="Disordered" evidence="1">
    <location>
        <begin position="1"/>
        <end position="24"/>
    </location>
</feature>
<organism evidence="2 3">
    <name type="scientific">Plasmodium malariae</name>
    <dbReference type="NCBI Taxonomy" id="5858"/>
    <lineage>
        <taxon>Eukaryota</taxon>
        <taxon>Sar</taxon>
        <taxon>Alveolata</taxon>
        <taxon>Apicomplexa</taxon>
        <taxon>Aconoidasida</taxon>
        <taxon>Haemosporida</taxon>
        <taxon>Plasmodiidae</taxon>
        <taxon>Plasmodium</taxon>
        <taxon>Plasmodium (Plasmodium)</taxon>
    </lineage>
</organism>
<proteinExistence type="predicted"/>